<dbReference type="InterPro" id="IPR018244">
    <property type="entry name" value="Allrgn_V5/Tpx1_CS"/>
</dbReference>
<keyword evidence="2" id="KW-1133">Transmembrane helix</keyword>
<dbReference type="EMBL" id="KN846954">
    <property type="protein sequence ID" value="KIV78343.1"/>
    <property type="molecule type" value="Genomic_DNA"/>
</dbReference>
<dbReference type="AlphaFoldDB" id="A0A0D1YTX5"/>
<dbReference type="OrthoDB" id="337038at2759"/>
<evidence type="ECO:0000256" key="2">
    <source>
        <dbReference type="SAM" id="Phobius"/>
    </source>
</evidence>
<dbReference type="STRING" id="1016849.A0A0D1YTX5"/>
<dbReference type="PROSITE" id="PS01009">
    <property type="entry name" value="CRISP_1"/>
    <property type="match status" value="1"/>
</dbReference>
<name>A0A0D1YTX5_9EURO</name>
<organism evidence="5 6">
    <name type="scientific">Exophiala sideris</name>
    <dbReference type="NCBI Taxonomy" id="1016849"/>
    <lineage>
        <taxon>Eukaryota</taxon>
        <taxon>Fungi</taxon>
        <taxon>Dikarya</taxon>
        <taxon>Ascomycota</taxon>
        <taxon>Pezizomycotina</taxon>
        <taxon>Eurotiomycetes</taxon>
        <taxon>Chaetothyriomycetidae</taxon>
        <taxon>Chaetothyriales</taxon>
        <taxon>Herpotrichiellaceae</taxon>
        <taxon>Exophiala</taxon>
    </lineage>
</organism>
<protein>
    <recommendedName>
        <fullName evidence="4">SCP domain-containing protein</fullName>
    </recommendedName>
</protein>
<dbReference type="PANTHER" id="PTHR10334">
    <property type="entry name" value="CYSTEINE-RICH SECRETORY PROTEIN-RELATED"/>
    <property type="match status" value="1"/>
</dbReference>
<keyword evidence="2" id="KW-0812">Transmembrane</keyword>
<evidence type="ECO:0000256" key="1">
    <source>
        <dbReference type="SAM" id="MobiDB-lite"/>
    </source>
</evidence>
<dbReference type="Proteomes" id="UP000053599">
    <property type="component" value="Unassembled WGS sequence"/>
</dbReference>
<dbReference type="HOGENOM" id="CLU_035730_6_0_1"/>
<feature type="signal peptide" evidence="3">
    <location>
        <begin position="1"/>
        <end position="23"/>
    </location>
</feature>
<accession>A0A0D1YTX5</accession>
<evidence type="ECO:0000313" key="6">
    <source>
        <dbReference type="Proteomes" id="UP000053599"/>
    </source>
</evidence>
<dbReference type="SMART" id="SM00198">
    <property type="entry name" value="SCP"/>
    <property type="match status" value="1"/>
</dbReference>
<dbReference type="Pfam" id="PF00188">
    <property type="entry name" value="CAP"/>
    <property type="match status" value="1"/>
</dbReference>
<dbReference type="InterPro" id="IPR035940">
    <property type="entry name" value="CAP_sf"/>
</dbReference>
<feature type="domain" description="SCP" evidence="4">
    <location>
        <begin position="56"/>
        <end position="186"/>
    </location>
</feature>
<dbReference type="PRINTS" id="PR00837">
    <property type="entry name" value="V5TPXLIKE"/>
</dbReference>
<dbReference type="GO" id="GO:0005576">
    <property type="term" value="C:extracellular region"/>
    <property type="evidence" value="ECO:0007669"/>
    <property type="project" value="InterPro"/>
</dbReference>
<dbReference type="SUPFAM" id="SSF55797">
    <property type="entry name" value="PR-1-like"/>
    <property type="match status" value="1"/>
</dbReference>
<feature type="region of interest" description="Disordered" evidence="1">
    <location>
        <begin position="203"/>
        <end position="242"/>
    </location>
</feature>
<evidence type="ECO:0000313" key="5">
    <source>
        <dbReference type="EMBL" id="KIV78343.1"/>
    </source>
</evidence>
<sequence length="271" mass="28842">MLLYRLCLLAISHLLILPVCSQAISTTVVVATTVTSYYTAAAATAPLSPQYTNSLDLRTSILNSTNFYRYEHSASYIYWNTTLAQYAQSYSENCVWQHSHGPYGENLARGYANVTEAVDAWGNERSIYDFSSSDPTGFTEATGHFTQLVWKSTQTTGCGWTNCNGKNGLDGVFLVCEYYPAGNIVGDNNSYFKANISPQKSGGDSGFNEEAATQGATGGVLSSTTASSPSASATSSSGESVGNPNLEVGVSRVFATVCVTIAAVLFGWGMS</sequence>
<evidence type="ECO:0000256" key="3">
    <source>
        <dbReference type="SAM" id="SignalP"/>
    </source>
</evidence>
<dbReference type="InterPro" id="IPR014044">
    <property type="entry name" value="CAP_dom"/>
</dbReference>
<keyword evidence="3" id="KW-0732">Signal</keyword>
<feature type="compositionally biased region" description="Low complexity" evidence="1">
    <location>
        <begin position="222"/>
        <end position="237"/>
    </location>
</feature>
<dbReference type="Gene3D" id="3.40.33.10">
    <property type="entry name" value="CAP"/>
    <property type="match status" value="1"/>
</dbReference>
<dbReference type="InterPro" id="IPR001283">
    <property type="entry name" value="CRISP-related"/>
</dbReference>
<proteinExistence type="predicted"/>
<keyword evidence="2" id="KW-0472">Membrane</keyword>
<evidence type="ECO:0000259" key="4">
    <source>
        <dbReference type="SMART" id="SM00198"/>
    </source>
</evidence>
<gene>
    <name evidence="5" type="ORF">PV11_10068</name>
</gene>
<reference evidence="5 6" key="1">
    <citation type="submission" date="2015-01" db="EMBL/GenBank/DDBJ databases">
        <title>The Genome Sequence of Exophiala sideris CBS121828.</title>
        <authorList>
            <consortium name="The Broad Institute Genomics Platform"/>
            <person name="Cuomo C."/>
            <person name="de Hoog S."/>
            <person name="Gorbushina A."/>
            <person name="Stielow B."/>
            <person name="Teixiera M."/>
            <person name="Abouelleil A."/>
            <person name="Chapman S.B."/>
            <person name="Priest M."/>
            <person name="Young S.K."/>
            <person name="Wortman J."/>
            <person name="Nusbaum C."/>
            <person name="Birren B."/>
        </authorList>
    </citation>
    <scope>NUCLEOTIDE SEQUENCE [LARGE SCALE GENOMIC DNA]</scope>
    <source>
        <strain evidence="5 6">CBS 121828</strain>
    </source>
</reference>
<feature type="transmembrane region" description="Helical" evidence="2">
    <location>
        <begin position="253"/>
        <end position="270"/>
    </location>
</feature>
<feature type="chain" id="PRO_5002247260" description="SCP domain-containing protein" evidence="3">
    <location>
        <begin position="24"/>
        <end position="271"/>
    </location>
</feature>